<dbReference type="SUPFAM" id="SSF52540">
    <property type="entry name" value="P-loop containing nucleoside triphosphate hydrolases"/>
    <property type="match status" value="6"/>
</dbReference>
<feature type="compositionally biased region" description="Basic and acidic residues" evidence="10">
    <location>
        <begin position="4997"/>
        <end position="5014"/>
    </location>
</feature>
<feature type="compositionally biased region" description="Basic and acidic residues" evidence="10">
    <location>
        <begin position="4716"/>
        <end position="4727"/>
    </location>
</feature>
<evidence type="ECO:0000256" key="1">
    <source>
        <dbReference type="ARBA" id="ARBA00004604"/>
    </source>
</evidence>
<dbReference type="GO" id="GO:0000055">
    <property type="term" value="P:ribosomal large subunit export from nucleus"/>
    <property type="evidence" value="ECO:0007669"/>
    <property type="project" value="TreeGrafter"/>
</dbReference>
<sequence length="5487" mass="601508">MPIIEHNQNSSDKPETVDTVKRGLEKLDLATKSKGSETAALAQQQQSESQAPDVVCRSMEQSIEILDIDPLSIDLPMAVKYLESQIALRKIATPESAKPALQKLNKWASQSKPKSDKLTVAKALNRLSALLLAEGVDMALHSFPGHNKERGGALWTDGRFTSLVAMVFRPIVVELVARWTQAEAPASVIHQLGSHIDANRAYLCVAYAAGIIVGTAPQVRSLVMAYFQKRAGPKCIAQLAMEGQGSQAAVSQMLAVALRLLRRMPEAADGVLAWDWQTSLLALMGPGYDSCVRILACECLSLVRGLTDSGRSQVLLQSMASDSASVAELRAWAVYGEQQFDLAADEQMIEQNRVGFKNGLWKQLDQSCNGDKEGQFTWLSDSDLSSCVANVGGVLLHAHDESATETSASGFVLTPTVSANVHEIALATSRREPVLLQGPPGSGKTSLVEWVAQRTGHELVTIHLSSSMDAKVLLGNYVTTQKAGDFEWRAGLLTTAVSEGRWVLIEDIDLAPADVVQTLVPLLESHTLFVASRGEAIRAHIRFRLFATLSTHARSSGSRAGVDGLLGSSIWTRVQIGPLEHEMPLVVAGVFPGLAPHAETLAAAFAQVAGAVAASSGASVGRSSAPVLSTRDLVKWCMRLQAYGANDAFRLFQEAVDAFAMREADYERWRTLIHRIGAVFTIAATRIDNFADQYAPDVSRVGSELRIGRARLPISGPSPDERMPFADTRHSRCLLERIAACVQLGEPVLLSGETGTGKTTVVQHLAALAGRSLAVFNLSQQSDSSDLLGGFRPVDIALVALQLREAFDLLFARTVSVRKNAAFLDSVRVAHARRDWRRLAGLFAAAVKMAQQVISKAKAETEKKTLAETIGSRKRARLTAETIGELDTEWKRFAERVESFDGLRGARMVFSFVEGALVTAARSGGWILLDEVNLAAAETLACLGGLLQAERTIVLAETGERIRCHPDFRLFACMNPANDVGKRDLPPGLRSSFAEFFVHPPDANADDLLAIIRAHLPANTPPAVCHRVIAFYRAAKRLAAEHQLVDGANQRPHYSLRTLTRSLTYARENAAAYSLKRALYDGLCMTFATQLAGTTQPVLLDELARVFEGDSLRQMLAHVPPMRNQDAVLVQGFWLPSLDSEVQAADSAYVMTASVEAKLRALSRAVMCGRYPVLIQGPTSAGKTSMVQHLARLTGLMFHVLTDLQEYLGAYASVDGRLVFQEGLLVRALREGHWLVLDELNLAPSDVLEALNRLLDDNRELVIPETQEIVRPHPHFMLFATQNPAGLYGGRKALSRAFRNRFVELHFDDIPERELQQIIVDSCQVPPSHAALLVGVYRGLTQTRAQTRIFEASHGFITLRDLFRWANRRATSKIELAEHGFMLLAERVRSEEEKAVVQRAIERVFFPSSTGAGSVRRANTIDIEALYSESRLQAMPEYQAFVRLNQKLATSVAWTSAMRRLFVLTALCLRFHEPVLLVGETGCGKTTVCQMLAQSLGRRLHIVNCHQNTESSDILGGQRPVRNRNALIAAARERLTNAGVKNAESIDSPDALDKITTHSTDDEMGLIGEARELLVRAQSLFAWHDGPLVQAMRQGDVFLMDELNLADDSVLERLNSVLEPSRTLVLAEQAGATTLAAHAGFEFVATMNPGGDYGKRELSPALRNRFTELWAPTTTDVDDLKMILVQRMHSVPEHVECARVILDFVAYLRDGIRVLLHPLSLRDYLFWADFIVRTRPLMDAGSCVVHGACLVLLDAIGTQGSLFNVSVRAPTAVKSECVARLCSMVGWDIASGGNASLRALGVVPARKLLDSGLASSLDIADLAALIVSRDHAVGVAPFFVCEGSLASTSDDLRNRISGFALDAPTTFDNLVKILRAMQVGKPLLLEGSPGVGKTTLVSTLARLAGHRLVRINLSDQTDLMDLFGSDLPVDGGFAWCDAPFLQALKQGDWVLLDEINLASQSVLEGLNSCLDHRGSVYISELDREFTLSPGFRLFAAQNPLGQGGGRKGLPRSFVNRFTQVYMDELARADLQVICDRMYAAHPSIADVLEFNWRMHSETMGRRSFGASGSPWEFNLRDVSRFMELALGASALDARAKPVADFVEMLYVHRMRTETDRKHVADLFLSVFNRPLSPSVPTLLMTEATLQVGGAVLERHQTNAQTSRLRILHSQLTYLESLMRCIEMRWMAILVGPAGCGKTSLVRWLASATGNQLVEFSMNAGVDTSEILGGFEQVDLQRHCTRLVRLLACVNEQALLCASFQDPQQVSAAKQMAELYHQAASATAMSSVSRLCTLAEEMAQLASCFAALSDLSAQILQQTQALAKLEVAGKFEWVDGVLVEALVNGHWLLIDRANLCSASVLDRLNGLLEPNGVLYVNEDPKRTQAIVPHPNFRIIMAVDPQYGELSRAMRNRGIEICVLPSGDSECLVGDQRAVARAIGVGAGLLSGPILPELTVTALVQQAMYVAERVQRGYVASNESGDKDSMLLVRAPGSPSEAAVSVAAWQAALLKMAASMASSSKLAATRMILAILATIPPSTTALSTACFHAIVKENMSSLGIISRLVDPFNFTVLIETLTRARHMLAQEAGIHAELLAAAPLCIALNSGIERILQRRQTDDSSYGLAALWHQALTDTLMFERERIALEHTVSESELLTDLRELVLQRPNVDISFVQDIFGLIDGCQRILDAWKSAVVEADESAVKSDLAQFVPALRSLHRLKMRIEHILSLDSRGDASELAVAFENLQPLLKHLLGVPGVIGQEAESLLNSSVDGLVLDASFSARVWQLEHPVTLADDEARVLEKRLLGAASLLALDESSDPVLRDAVTEALAMLFATASRKDQHLVRAAIQRFAESLPKPSNAKAANQANSELLAPADVIADVIELGCWQNIVYMVAAVCNSAAENSALLSRLVTLVSKTSIKDNSGWSLLYTRLHWALNDQRKSGFAQLLPLLTDLSFHWFQLLDNQEFNSLISSPERRLWQPIGTELTWKQVALFDCSLAVYGRAAKDSRDLLAAFASFRPHVRSACEEMALLVASVVQMVRAVMSAEHLVELTRCSEELVRRLESGTNIAELSDQWIALVQQTTASVADDIVSPAIEGVKAALACFGSSSCSLASVYRAWIQAGLCRLAISIPRRPVDPAAKARTQWAWLGDEIDVAQADLESYQTIQQTMTGERTTTAATKPFAQRLVLLEREQSAIELVYRPSKTAASENFAELWQEAHNLVANVLGRARDIAAQLVPDAYSPETFAMSTDEFNRVFAAAQAVLGTLSQFESRVVKRYFASFRDVAQIWCVQVRQVGYSLMRLVDLRKAQVNGQTVEYAALVNSLYAQPMRNVLVSSNGSNSLLQLRSQLAKLKTLVYFTPSGSTLKTYGQLLTALLSRVVLGVQVRGTILPNELAALNAVFSDALDIHKRAIDEKRKRDAEAASLFKSKVTREPTDEELLGELFPGFEDIYENADNEEALEDDREPSFQDLTDDVQAALAACHQYVMLQFARTVLGVSDVRRALILDAQRRAFELAASLYQLKPEIASVQTAGADVELRGANVVSLAAVAAATTATANAGASSESGVRMVSVYDFYKHPSTSEAVLLKPIVTGIIARAKFLLDEWPEHAVLQQILDMSLRLLEFPVTTPLAKLLAGLELLHQRAQDWQAFASKEVAIDELHDVARLIVRWRQAELNSWPHLLRAQELEFARRPNEWWFSLYASLVVPETADFSDLVAAIDQFMQGSPAGEFRGRLNMLCAFAGHRLSLLIAQSQERKQPLEHLQQSDCVYGPLTNAIDYYAQFAPCIEEHLERSGKPVRKDLAQYVKISSWKDVNPAALRASAQKTHRHLAKCVKMWREALSQPIFQIIQMQQAANIATARVALVQIVSLPLGNAGMDIDPPPSLASLSAGRKLSLPWTIAEDLGITSEMAAAVANSVSSTSSAMARVLEASPNSLQQLVKMMTRSAVFSSIIVEDNTSPDALEEFAIQVVSDINHFQNVETPKHLVKPAPASNASGTAKPRDTSSSKKRVIKSKKQREMEEEKAEEYVEDDEERQRRIKRFWGEQRNLRRTRLKEILKAMQEIGLKRHFRASETVSSADNSDKQQQQPAKSKASLLVGLSAMLQQAPLDVAAWHQTVAASLAVESSAVHMQTPQAQRNWQLANAGFFRLCSQLGQLRSATFEEHSQEINAQQVQQITGLMESLSHNVVKDRRCAAELLAQAASWMQASVGWTSTPAVSSSAALDVEQLKDSVDGLVSLVEQFVVSARAVGDVGGWASNTALVGQAIGFVSSAGEGLSQASSVLAAAHGALVALKLSGTDSFAALVQVNGLKQTADAWRSVRDAVDATRRALDSIAESGLDPWVLGPWVDPIAAAASQLASRLDDSSSAVLDAEEHADSQMAELAGQLATGTMNVWQAIYHAEKQFAEHDGATNQWGLMAKELVHRLDLMNQMARALHLPRMTELCRLLTQQASNSSSLQQGSMVHGFVRSWMTRYSLIAQHVVALYARWHRILVHFALTTTGVLTTVLVHGLGSNDVFDSEETNETMQNGMGVGEGSTAGAKNVSDEIESEDQVEGLQGEEPEGANEPQTNEDAIDMQNDFEGKLGDADLETDNEDSDRDDDDDDEEQEMDEQLGDVDPTDPTALDDKLWDDEKDDEQKDPKDEKSEDSKVDSKAKSKNDQTDIVAGDDEDDQKNNDPDTSGEQADEENNDENGSDGSDEEDGEDGEDLDDSVNRDTLDRMADVEDQGEQLDMPEDLDMGSDGSDAEQSDDDEDDGLDADMNELPEDEPIEQKPRGLDDEQDEKDAHDAEEDASKAQEETNDRLDQEEEEAGQVDESAQDGADGEDAAMDEGDEQQQQEEEEEEADQDNKGDEEGANGEDAAMDDAEDAEESGANKPTDGVDSAMNLDGNDDADPNTAAESNEVLSKPSEASDNNRQQQQSASSAMQQEAFMQQDNLQQQQQQQQKSDETQQRRELNPERTLADVIEKWERRLNLVMREKENEEQQAQSESTADDKKQKDDQQSNGKDNDDNQAAPESTDFEHVNQDEDFDKVALADADEHDKEQQQQQMQQLHQPMDIDEEEENHSDDVDDKDGAEDAEMDDADGQTAGANAAARPAAMQVAPQQLPATHADGESAAEAAQMQQSHAENDREKEADEEMDSDGEKPAADDSTEAVDVDQLRAELEQRTAEWRADKQGSAQAAELWQSYTRLTHDLSLMLTEQLRLILTPTQATQLRGDYRTGKRLNMKRIIPYIASEFRKDKIWLRRTKPARREYQVMVAVDNSKSMAQNAQAVELAYETLALVTTALNQLEVGQLSVVSFGEQVSLLHPFDSTFDSEAGARVLSRFTFADDKTDVVQLMDATLQLFDHAVTGASAADLWRLQLVISDGVCQDHPRLLRQVRAAMEMRIMTVFIVLDRSAIASAATTTGSADAGAVDPDKDSIMNTQHVSFVKGPAGKMEMRVQRYLDTFPFKYYVVLRNIHGLPAVLAETLRQYFSLVGSD</sequence>
<evidence type="ECO:0000256" key="9">
    <source>
        <dbReference type="PIRNR" id="PIRNR010340"/>
    </source>
</evidence>
<feature type="domain" description="VWFA" evidence="11">
    <location>
        <begin position="5261"/>
        <end position="5399"/>
    </location>
</feature>
<keyword evidence="8 9" id="KW-0539">Nucleus</keyword>
<dbReference type="PROSITE" id="PS00675">
    <property type="entry name" value="SIGMA54_INTERACT_1"/>
    <property type="match status" value="1"/>
</dbReference>
<dbReference type="EMBL" id="JANBOH010000015">
    <property type="protein sequence ID" value="KAJ1647961.1"/>
    <property type="molecule type" value="Genomic_DNA"/>
</dbReference>
<dbReference type="GO" id="GO:0030687">
    <property type="term" value="C:preribosome, large subunit precursor"/>
    <property type="evidence" value="ECO:0007669"/>
    <property type="project" value="TreeGrafter"/>
</dbReference>
<dbReference type="GO" id="GO:0016887">
    <property type="term" value="F:ATP hydrolysis activity"/>
    <property type="evidence" value="ECO:0007669"/>
    <property type="project" value="InterPro"/>
</dbReference>
<feature type="compositionally biased region" description="Acidic residues" evidence="10">
    <location>
        <begin position="4728"/>
        <end position="4773"/>
    </location>
</feature>
<keyword evidence="7 9" id="KW-0143">Chaperone</keyword>
<evidence type="ECO:0000313" key="13">
    <source>
        <dbReference type="Proteomes" id="UP001145021"/>
    </source>
</evidence>
<dbReference type="Pfam" id="PF17865">
    <property type="entry name" value="AAA_lid_5"/>
    <property type="match status" value="1"/>
</dbReference>
<feature type="compositionally biased region" description="Low complexity" evidence="10">
    <location>
        <begin position="4921"/>
        <end position="4949"/>
    </location>
</feature>
<feature type="compositionally biased region" description="Acidic residues" evidence="10">
    <location>
        <begin position="4858"/>
        <end position="4875"/>
    </location>
</feature>
<reference evidence="12" key="1">
    <citation type="submission" date="2022-07" db="EMBL/GenBank/DDBJ databases">
        <title>Phylogenomic reconstructions and comparative analyses of Kickxellomycotina fungi.</title>
        <authorList>
            <person name="Reynolds N.K."/>
            <person name="Stajich J.E."/>
            <person name="Barry K."/>
            <person name="Grigoriev I.V."/>
            <person name="Crous P."/>
            <person name="Smith M.E."/>
        </authorList>
    </citation>
    <scope>NUCLEOTIDE SEQUENCE</scope>
    <source>
        <strain evidence="12">NBRC 105413</strain>
    </source>
</reference>
<dbReference type="GO" id="GO:0005654">
    <property type="term" value="C:nucleoplasm"/>
    <property type="evidence" value="ECO:0007669"/>
    <property type="project" value="UniProtKB-SubCell"/>
</dbReference>
<dbReference type="PANTHER" id="PTHR48103">
    <property type="entry name" value="MIDASIN-RELATED"/>
    <property type="match status" value="1"/>
</dbReference>
<evidence type="ECO:0000256" key="3">
    <source>
        <dbReference type="ARBA" id="ARBA00007188"/>
    </source>
</evidence>
<protein>
    <recommendedName>
        <fullName evidence="4 9">Midasin</fullName>
    </recommendedName>
</protein>
<dbReference type="Pfam" id="PF07728">
    <property type="entry name" value="AAA_5"/>
    <property type="match status" value="9"/>
</dbReference>
<dbReference type="InterPro" id="IPR027417">
    <property type="entry name" value="P-loop_NTPase"/>
</dbReference>
<comment type="caution">
    <text evidence="12">The sequence shown here is derived from an EMBL/GenBank/DDBJ whole genome shotgun (WGS) entry which is preliminary data.</text>
</comment>
<dbReference type="InterPro" id="IPR002035">
    <property type="entry name" value="VWF_A"/>
</dbReference>
<evidence type="ECO:0000256" key="5">
    <source>
        <dbReference type="ARBA" id="ARBA00022741"/>
    </source>
</evidence>
<feature type="compositionally biased region" description="Acidic residues" evidence="10">
    <location>
        <begin position="4550"/>
        <end position="4568"/>
    </location>
</feature>
<dbReference type="PROSITE" id="PS50234">
    <property type="entry name" value="VWFA"/>
    <property type="match status" value="1"/>
</dbReference>
<dbReference type="GO" id="GO:0005524">
    <property type="term" value="F:ATP binding"/>
    <property type="evidence" value="ECO:0007669"/>
    <property type="project" value="UniProtKB-KW"/>
</dbReference>
<feature type="compositionally biased region" description="Basic and acidic residues" evidence="10">
    <location>
        <begin position="4774"/>
        <end position="4808"/>
    </location>
</feature>
<gene>
    <name evidence="12" type="primary">MDN1</name>
    <name evidence="12" type="ORF">LPJ64_000709</name>
</gene>
<feature type="compositionally biased region" description="Basic and acidic residues" evidence="10">
    <location>
        <begin position="4640"/>
        <end position="4665"/>
    </location>
</feature>
<evidence type="ECO:0000256" key="7">
    <source>
        <dbReference type="ARBA" id="ARBA00023186"/>
    </source>
</evidence>
<dbReference type="FunFam" id="3.40.50.300:FF:000142">
    <property type="entry name" value="Midasin"/>
    <property type="match status" value="1"/>
</dbReference>
<keyword evidence="5 9" id="KW-0547">Nucleotide-binding</keyword>
<name>A0A9W7XQF2_9FUNG</name>
<feature type="region of interest" description="Disordered" evidence="10">
    <location>
        <begin position="1"/>
        <end position="22"/>
    </location>
</feature>
<dbReference type="InterPro" id="IPR003593">
    <property type="entry name" value="AAA+_ATPase"/>
</dbReference>
<dbReference type="SUPFAM" id="SSF53300">
    <property type="entry name" value="vWA-like"/>
    <property type="match status" value="1"/>
</dbReference>
<dbReference type="InterPro" id="IPR025662">
    <property type="entry name" value="Sigma_54_int_dom_ATP-bd_1"/>
</dbReference>
<organism evidence="12 13">
    <name type="scientific">Coemansia asiatica</name>
    <dbReference type="NCBI Taxonomy" id="1052880"/>
    <lineage>
        <taxon>Eukaryota</taxon>
        <taxon>Fungi</taxon>
        <taxon>Fungi incertae sedis</taxon>
        <taxon>Zoopagomycota</taxon>
        <taxon>Kickxellomycotina</taxon>
        <taxon>Kickxellomycetes</taxon>
        <taxon>Kickxellales</taxon>
        <taxon>Kickxellaceae</taxon>
        <taxon>Coemansia</taxon>
    </lineage>
</organism>
<feature type="compositionally biased region" description="Low complexity" evidence="10">
    <location>
        <begin position="5050"/>
        <end position="5059"/>
    </location>
</feature>
<evidence type="ECO:0000313" key="12">
    <source>
        <dbReference type="EMBL" id="KAJ1647961.1"/>
    </source>
</evidence>
<dbReference type="FunFam" id="3.40.50.300:FF:001384">
    <property type="entry name" value="Midasin"/>
    <property type="match status" value="1"/>
</dbReference>
<dbReference type="Proteomes" id="UP001145021">
    <property type="component" value="Unassembled WGS sequence"/>
</dbReference>
<evidence type="ECO:0000256" key="10">
    <source>
        <dbReference type="SAM" id="MobiDB-lite"/>
    </source>
</evidence>
<keyword evidence="6 9" id="KW-0067">ATP-binding</keyword>
<comment type="similarity">
    <text evidence="3 9">Belongs to the midasin family.</text>
</comment>
<feature type="compositionally biased region" description="Basic and acidic residues" evidence="10">
    <location>
        <begin position="12"/>
        <end position="22"/>
    </location>
</feature>
<dbReference type="InterPro" id="IPR011704">
    <property type="entry name" value="ATPase_dyneun-rel_AAA"/>
</dbReference>
<dbReference type="FunFam" id="3.40.50.300:FF:001368">
    <property type="entry name" value="Midasin"/>
    <property type="match status" value="1"/>
</dbReference>
<feature type="region of interest" description="Disordered" evidence="10">
    <location>
        <begin position="3988"/>
        <end position="4028"/>
    </location>
</feature>
<feature type="region of interest" description="Disordered" evidence="10">
    <location>
        <begin position="4588"/>
        <end position="5160"/>
    </location>
</feature>
<dbReference type="InterPro" id="IPR012099">
    <property type="entry name" value="Midasin"/>
</dbReference>
<feature type="compositionally biased region" description="Basic and acidic residues" evidence="10">
    <location>
        <begin position="4950"/>
        <end position="4987"/>
    </location>
</feature>
<feature type="compositionally biased region" description="Acidic residues" evidence="10">
    <location>
        <begin position="5062"/>
        <end position="5089"/>
    </location>
</feature>
<feature type="compositionally biased region" description="Polar residues" evidence="10">
    <location>
        <begin position="1"/>
        <end position="11"/>
    </location>
</feature>
<evidence type="ECO:0000256" key="8">
    <source>
        <dbReference type="ARBA" id="ARBA00023242"/>
    </source>
</evidence>
<feature type="compositionally biased region" description="Basic residues" evidence="10">
    <location>
        <begin position="4010"/>
        <end position="4019"/>
    </location>
</feature>
<dbReference type="PANTHER" id="PTHR48103:SF2">
    <property type="entry name" value="MIDASIN"/>
    <property type="match status" value="1"/>
</dbReference>
<comment type="function">
    <text evidence="9">Nuclear chaperone required for maturation and nuclear export of pre-60S ribosome subunits.</text>
</comment>
<evidence type="ECO:0000259" key="11">
    <source>
        <dbReference type="PROSITE" id="PS50234"/>
    </source>
</evidence>
<dbReference type="PIRSF" id="PIRSF010340">
    <property type="entry name" value="Midasin"/>
    <property type="match status" value="1"/>
</dbReference>
<dbReference type="InterPro" id="IPR040848">
    <property type="entry name" value="AAA_lid_7"/>
</dbReference>
<dbReference type="FunFam" id="3.40.50.300:FF:000582">
    <property type="entry name" value="Midasin"/>
    <property type="match status" value="1"/>
</dbReference>
<feature type="compositionally biased region" description="Polar residues" evidence="10">
    <location>
        <begin position="4902"/>
        <end position="4920"/>
    </location>
</feature>
<proteinExistence type="inferred from homology"/>
<dbReference type="CDD" id="cd00009">
    <property type="entry name" value="AAA"/>
    <property type="match status" value="3"/>
</dbReference>
<dbReference type="InterPro" id="IPR036465">
    <property type="entry name" value="vWFA_dom_sf"/>
</dbReference>
<dbReference type="Gene3D" id="3.40.50.300">
    <property type="entry name" value="P-loop containing nucleotide triphosphate hydrolases"/>
    <property type="match status" value="6"/>
</dbReference>
<dbReference type="GO" id="GO:0000027">
    <property type="term" value="P:ribosomal large subunit assembly"/>
    <property type="evidence" value="ECO:0007669"/>
    <property type="project" value="InterPro"/>
</dbReference>
<feature type="compositionally biased region" description="Low complexity" evidence="10">
    <location>
        <begin position="5119"/>
        <end position="5131"/>
    </location>
</feature>
<evidence type="ECO:0000256" key="4">
    <source>
        <dbReference type="ARBA" id="ARBA00017143"/>
    </source>
</evidence>
<feature type="region of interest" description="Disordered" evidence="10">
    <location>
        <begin position="4530"/>
        <end position="4576"/>
    </location>
</feature>
<comment type="subcellular location">
    <subcellularLocation>
        <location evidence="1">Nucleus</location>
        <location evidence="1">Nucleolus</location>
    </subcellularLocation>
    <subcellularLocation>
        <location evidence="2">Nucleus</location>
        <location evidence="2">Nucleoplasm</location>
    </subcellularLocation>
</comment>
<feature type="compositionally biased region" description="Low complexity" evidence="10">
    <location>
        <begin position="5090"/>
        <end position="5110"/>
    </location>
</feature>
<evidence type="ECO:0000256" key="6">
    <source>
        <dbReference type="ARBA" id="ARBA00022840"/>
    </source>
</evidence>
<dbReference type="InterPro" id="IPR041190">
    <property type="entry name" value="Midasin_AAA_lid_5"/>
</dbReference>
<feature type="compositionally biased region" description="Acidic residues" evidence="10">
    <location>
        <begin position="4688"/>
        <end position="4715"/>
    </location>
</feature>
<feature type="compositionally biased region" description="Acidic residues" evidence="10">
    <location>
        <begin position="4826"/>
        <end position="4850"/>
    </location>
</feature>
<accession>A0A9W7XQF2</accession>
<feature type="compositionally biased region" description="Acidic residues" evidence="10">
    <location>
        <begin position="4592"/>
        <end position="4623"/>
    </location>
</feature>
<dbReference type="GO" id="GO:0005730">
    <property type="term" value="C:nucleolus"/>
    <property type="evidence" value="ECO:0007669"/>
    <property type="project" value="UniProtKB-SubCell"/>
</dbReference>
<evidence type="ECO:0000256" key="2">
    <source>
        <dbReference type="ARBA" id="ARBA00004642"/>
    </source>
</evidence>
<feature type="compositionally biased region" description="Basic and acidic residues" evidence="10">
    <location>
        <begin position="5024"/>
        <end position="5049"/>
    </location>
</feature>
<dbReference type="Pfam" id="PF17867">
    <property type="entry name" value="AAA_lid_7"/>
    <property type="match status" value="3"/>
</dbReference>
<keyword evidence="13" id="KW-1185">Reference proteome</keyword>
<dbReference type="SMART" id="SM00382">
    <property type="entry name" value="AAA"/>
    <property type="match status" value="6"/>
</dbReference>